<dbReference type="SUPFAM" id="SSF57850">
    <property type="entry name" value="RING/U-box"/>
    <property type="match status" value="1"/>
</dbReference>
<organism evidence="6 7">
    <name type="scientific">Ceratopteris richardii</name>
    <name type="common">Triangle waterfern</name>
    <dbReference type="NCBI Taxonomy" id="49495"/>
    <lineage>
        <taxon>Eukaryota</taxon>
        <taxon>Viridiplantae</taxon>
        <taxon>Streptophyta</taxon>
        <taxon>Embryophyta</taxon>
        <taxon>Tracheophyta</taxon>
        <taxon>Polypodiopsida</taxon>
        <taxon>Polypodiidae</taxon>
        <taxon>Polypodiales</taxon>
        <taxon>Pteridineae</taxon>
        <taxon>Pteridaceae</taxon>
        <taxon>Parkerioideae</taxon>
        <taxon>Ceratopteris</taxon>
    </lineage>
</organism>
<dbReference type="OMA" id="REWEGDE"/>
<accession>A0A8T2SME2</accession>
<evidence type="ECO:0000256" key="2">
    <source>
        <dbReference type="ARBA" id="ARBA00022771"/>
    </source>
</evidence>
<evidence type="ECO:0000313" key="7">
    <source>
        <dbReference type="Proteomes" id="UP000825935"/>
    </source>
</evidence>
<dbReference type="PANTHER" id="PTHR46719">
    <property type="entry name" value="TRANSCRIPTION FACTOR C2H2 FAMILY-RELATED"/>
    <property type="match status" value="1"/>
</dbReference>
<gene>
    <name evidence="6" type="ORF">KP509_19G018000</name>
</gene>
<sequence length="147" mass="16379">MVPILLVVILDRGTEVHTEEDDSDESTSVSVVVDPPLGVKQQDLCRQLESLPELAFEDACNQSRFVDKGAECQICLEAFTETDHIALLTPCNHGFHPTCLKNWILLETSCPICRGKPQLQTSSHGTSSHNFILMRLCAHVYEHSVFT</sequence>
<reference evidence="6" key="1">
    <citation type="submission" date="2021-08" db="EMBL/GenBank/DDBJ databases">
        <title>WGS assembly of Ceratopteris richardii.</title>
        <authorList>
            <person name="Marchant D.B."/>
            <person name="Chen G."/>
            <person name="Jenkins J."/>
            <person name="Shu S."/>
            <person name="Leebens-Mack J."/>
            <person name="Grimwood J."/>
            <person name="Schmutz J."/>
            <person name="Soltis P."/>
            <person name="Soltis D."/>
            <person name="Chen Z.-H."/>
        </authorList>
    </citation>
    <scope>NUCLEOTIDE SEQUENCE</scope>
    <source>
        <strain evidence="6">Whitten #5841</strain>
        <tissue evidence="6">Leaf</tissue>
    </source>
</reference>
<evidence type="ECO:0000259" key="5">
    <source>
        <dbReference type="PROSITE" id="PS50089"/>
    </source>
</evidence>
<keyword evidence="1" id="KW-0479">Metal-binding</keyword>
<proteinExistence type="predicted"/>
<dbReference type="SMART" id="SM00184">
    <property type="entry name" value="RING"/>
    <property type="match status" value="1"/>
</dbReference>
<dbReference type="AlphaFoldDB" id="A0A8T2SME2"/>
<evidence type="ECO:0000256" key="4">
    <source>
        <dbReference type="PROSITE-ProRule" id="PRU00175"/>
    </source>
</evidence>
<comment type="caution">
    <text evidence="6">The sequence shown here is derived from an EMBL/GenBank/DDBJ whole genome shotgun (WGS) entry which is preliminary data.</text>
</comment>
<dbReference type="SMART" id="SM00744">
    <property type="entry name" value="RINGv"/>
    <property type="match status" value="1"/>
</dbReference>
<dbReference type="EMBL" id="CM035424">
    <property type="protein sequence ID" value="KAH7351868.1"/>
    <property type="molecule type" value="Genomic_DNA"/>
</dbReference>
<dbReference type="PANTHER" id="PTHR46719:SF7">
    <property type="entry name" value="RING-H2 FINGER PROTEIN ATL71-RELATED"/>
    <property type="match status" value="1"/>
</dbReference>
<protein>
    <recommendedName>
        <fullName evidence="5">RING-type domain-containing protein</fullName>
    </recommendedName>
</protein>
<dbReference type="PROSITE" id="PS50089">
    <property type="entry name" value="ZF_RING_2"/>
    <property type="match status" value="1"/>
</dbReference>
<name>A0A8T2SME2_CERRI</name>
<keyword evidence="2 4" id="KW-0863">Zinc-finger</keyword>
<evidence type="ECO:0000256" key="1">
    <source>
        <dbReference type="ARBA" id="ARBA00022723"/>
    </source>
</evidence>
<feature type="domain" description="RING-type" evidence="5">
    <location>
        <begin position="72"/>
        <end position="114"/>
    </location>
</feature>
<dbReference type="Gene3D" id="3.30.40.10">
    <property type="entry name" value="Zinc/RING finger domain, C3HC4 (zinc finger)"/>
    <property type="match status" value="1"/>
</dbReference>
<dbReference type="InterPro" id="IPR001841">
    <property type="entry name" value="Znf_RING"/>
</dbReference>
<dbReference type="Pfam" id="PF13639">
    <property type="entry name" value="zf-RING_2"/>
    <property type="match status" value="1"/>
</dbReference>
<keyword evidence="3" id="KW-0862">Zinc</keyword>
<dbReference type="Proteomes" id="UP000825935">
    <property type="component" value="Chromosome 19"/>
</dbReference>
<evidence type="ECO:0000256" key="3">
    <source>
        <dbReference type="ARBA" id="ARBA00022833"/>
    </source>
</evidence>
<evidence type="ECO:0000313" key="6">
    <source>
        <dbReference type="EMBL" id="KAH7351868.1"/>
    </source>
</evidence>
<dbReference type="InterPro" id="IPR011016">
    <property type="entry name" value="Znf_RING-CH"/>
</dbReference>
<dbReference type="OrthoDB" id="8062037at2759"/>
<dbReference type="InterPro" id="IPR013083">
    <property type="entry name" value="Znf_RING/FYVE/PHD"/>
</dbReference>
<keyword evidence="7" id="KW-1185">Reference proteome</keyword>
<dbReference type="GO" id="GO:0008270">
    <property type="term" value="F:zinc ion binding"/>
    <property type="evidence" value="ECO:0007669"/>
    <property type="project" value="UniProtKB-KW"/>
</dbReference>
<dbReference type="InterPro" id="IPR045899">
    <property type="entry name" value="ATL71-like"/>
</dbReference>